<feature type="transmembrane region" description="Helical" evidence="1">
    <location>
        <begin position="84"/>
        <end position="108"/>
    </location>
</feature>
<keyword evidence="1" id="KW-0472">Membrane</keyword>
<feature type="transmembrane region" description="Helical" evidence="1">
    <location>
        <begin position="25"/>
        <end position="45"/>
    </location>
</feature>
<evidence type="ECO:0000313" key="2">
    <source>
        <dbReference type="EMBL" id="QTV06381.1"/>
    </source>
</evidence>
<dbReference type="Proteomes" id="UP000672011">
    <property type="component" value="Chromosome"/>
</dbReference>
<keyword evidence="1" id="KW-0812">Transmembrane</keyword>
<feature type="transmembrane region" description="Helical" evidence="1">
    <location>
        <begin position="51"/>
        <end position="72"/>
    </location>
</feature>
<name>A0ABX7XEL3_9FLAO</name>
<proteinExistence type="predicted"/>
<dbReference type="RefSeq" id="WP_230477039.1">
    <property type="nucleotide sequence ID" value="NZ_CP072842.1"/>
</dbReference>
<evidence type="ECO:0000313" key="3">
    <source>
        <dbReference type="Proteomes" id="UP000672011"/>
    </source>
</evidence>
<accession>A0ABX7XEL3</accession>
<reference evidence="2 3" key="1">
    <citation type="journal article" date="2021" name="Int. J. Syst. Evol. Microbiol.">
        <title>Faecalibacter bovis sp. nov., isolated from cow faeces.</title>
        <authorList>
            <person name="Li F."/>
            <person name="Zhao W."/>
            <person name="Hong Q."/>
            <person name="Shao Q."/>
            <person name="Song J."/>
            <person name="Yang S."/>
        </authorList>
    </citation>
    <scope>NUCLEOTIDE SEQUENCE [LARGE SCALE GENOMIC DNA]</scope>
    <source>
        <strain evidence="2 3">ZY171143</strain>
    </source>
</reference>
<gene>
    <name evidence="2" type="ORF">J9309_03360</name>
</gene>
<sequence length="110" mass="12593">MDLLELIFMIFGSNSSHSKDQKAEYFIAVSSILVLILNIISIDILKDNNNSLLLILIIACSCIMSFSILYFLNKLKDYKPKTFGNYVAYLLGLILLFESISVFIIHYFKL</sequence>
<keyword evidence="1" id="KW-1133">Transmembrane helix</keyword>
<keyword evidence="3" id="KW-1185">Reference proteome</keyword>
<dbReference type="EMBL" id="CP072842">
    <property type="protein sequence ID" value="QTV06381.1"/>
    <property type="molecule type" value="Genomic_DNA"/>
</dbReference>
<reference evidence="3" key="2">
    <citation type="submission" date="2021-04" db="EMBL/GenBank/DDBJ databases">
        <title>Taxonomy of Flavobacteriaceae bacterium ZY171143.</title>
        <authorList>
            <person name="Li F."/>
        </authorList>
    </citation>
    <scope>NUCLEOTIDE SEQUENCE [LARGE SCALE GENOMIC DNA]</scope>
    <source>
        <strain evidence="3">ZY171143</strain>
    </source>
</reference>
<protein>
    <submittedName>
        <fullName evidence="2">Uncharacterized protein</fullName>
    </submittedName>
</protein>
<evidence type="ECO:0000256" key="1">
    <source>
        <dbReference type="SAM" id="Phobius"/>
    </source>
</evidence>
<organism evidence="2 3">
    <name type="scientific">Faecalibacter bovis</name>
    <dbReference type="NCBI Taxonomy" id="2898187"/>
    <lineage>
        <taxon>Bacteria</taxon>
        <taxon>Pseudomonadati</taxon>
        <taxon>Bacteroidota</taxon>
        <taxon>Flavobacteriia</taxon>
        <taxon>Flavobacteriales</taxon>
        <taxon>Weeksellaceae</taxon>
        <taxon>Faecalibacter</taxon>
    </lineage>
</organism>